<dbReference type="GO" id="GO:0003700">
    <property type="term" value="F:DNA-binding transcription factor activity"/>
    <property type="evidence" value="ECO:0007669"/>
    <property type="project" value="InterPro"/>
</dbReference>
<dbReference type="GO" id="GO:0003677">
    <property type="term" value="F:DNA binding"/>
    <property type="evidence" value="ECO:0007669"/>
    <property type="project" value="UniProtKB-KW"/>
</dbReference>
<dbReference type="InterPro" id="IPR050679">
    <property type="entry name" value="Bact_HTH_transcr_reg"/>
</dbReference>
<proteinExistence type="predicted"/>
<comment type="caution">
    <text evidence="5">The sequence shown here is derived from an EMBL/GenBank/DDBJ whole genome shotgun (WGS) entry which is preliminary data.</text>
</comment>
<dbReference type="InterPro" id="IPR028978">
    <property type="entry name" value="Chorismate_lyase_/UTRA_dom_sf"/>
</dbReference>
<keyword evidence="2" id="KW-0238">DNA-binding</keyword>
<dbReference type="CDD" id="cd07377">
    <property type="entry name" value="WHTH_GntR"/>
    <property type="match status" value="1"/>
</dbReference>
<reference evidence="5 6" key="2">
    <citation type="submission" date="2019-09" db="EMBL/GenBank/DDBJ databases">
        <authorList>
            <person name="Jin C."/>
        </authorList>
    </citation>
    <scope>NUCLEOTIDE SEQUENCE [LARGE SCALE GENOMIC DNA]</scope>
    <source>
        <strain evidence="5 6">BN140002</strain>
    </source>
</reference>
<dbReference type="SMART" id="SM00866">
    <property type="entry name" value="UTRA"/>
    <property type="match status" value="1"/>
</dbReference>
<name>A0A5B2VY31_9HYPH</name>
<evidence type="ECO:0000256" key="1">
    <source>
        <dbReference type="ARBA" id="ARBA00023015"/>
    </source>
</evidence>
<dbReference type="Gene3D" id="1.10.10.10">
    <property type="entry name" value="Winged helix-like DNA-binding domain superfamily/Winged helix DNA-binding domain"/>
    <property type="match status" value="1"/>
</dbReference>
<dbReference type="AlphaFoldDB" id="A0A5B2VY31"/>
<dbReference type="EMBL" id="VUOA01000003">
    <property type="protein sequence ID" value="KAA2244291.1"/>
    <property type="molecule type" value="Genomic_DNA"/>
</dbReference>
<dbReference type="SUPFAM" id="SSF46785">
    <property type="entry name" value="Winged helix' DNA-binding domain"/>
    <property type="match status" value="1"/>
</dbReference>
<dbReference type="OrthoDB" id="7173258at2"/>
<accession>A0A5B2VY31</accession>
<dbReference type="PANTHER" id="PTHR44846">
    <property type="entry name" value="MANNOSYL-D-GLYCERATE TRANSPORT/METABOLISM SYSTEM REPRESSOR MNGR-RELATED"/>
    <property type="match status" value="1"/>
</dbReference>
<evidence type="ECO:0000313" key="6">
    <source>
        <dbReference type="Proteomes" id="UP000323142"/>
    </source>
</evidence>
<evidence type="ECO:0000259" key="4">
    <source>
        <dbReference type="PROSITE" id="PS50949"/>
    </source>
</evidence>
<keyword evidence="1" id="KW-0805">Transcription regulation</keyword>
<protein>
    <submittedName>
        <fullName evidence="5">GntR family transcriptional regulator</fullName>
    </submittedName>
</protein>
<dbReference type="InterPro" id="IPR000524">
    <property type="entry name" value="Tscrpt_reg_HTH_GntR"/>
</dbReference>
<sequence>MLAFIDPDASTPRYHQLAEAIRYLIQRDVFRPGEALVSERDLAQITGFARITVRRAVEELLREGILTRKHGSGTYVTRRIEQPLSVLAGFTEDMQSRGRRAGSVWLSKEIVRPTPGEALGLGVGPSEPVLRLSRVRTADGEPLALEVAAVPASVLASPGLVTTSLYAALAEAGARPAAGVQRLHASLATSEEARRLLIAPGAAVLRIERRAFLASGRPVEFTVSTYRGDRYDFVATLSGMPSEGADGTGSR</sequence>
<keyword evidence="6" id="KW-1185">Reference proteome</keyword>
<dbReference type="InterPro" id="IPR011663">
    <property type="entry name" value="UTRA"/>
</dbReference>
<dbReference type="InterPro" id="IPR036388">
    <property type="entry name" value="WH-like_DNA-bd_sf"/>
</dbReference>
<dbReference type="PRINTS" id="PR00035">
    <property type="entry name" value="HTHGNTR"/>
</dbReference>
<gene>
    <name evidence="5" type="ORF">F0L46_01045</name>
</gene>
<dbReference type="Gene3D" id="3.40.1410.10">
    <property type="entry name" value="Chorismate lyase-like"/>
    <property type="match status" value="1"/>
</dbReference>
<feature type="domain" description="HTH gntR-type" evidence="4">
    <location>
        <begin position="11"/>
        <end position="79"/>
    </location>
</feature>
<dbReference type="Proteomes" id="UP000323142">
    <property type="component" value="Unassembled WGS sequence"/>
</dbReference>
<dbReference type="PANTHER" id="PTHR44846:SF1">
    <property type="entry name" value="MANNOSYL-D-GLYCERATE TRANSPORT_METABOLISM SYSTEM REPRESSOR MNGR-RELATED"/>
    <property type="match status" value="1"/>
</dbReference>
<dbReference type="InterPro" id="IPR036390">
    <property type="entry name" value="WH_DNA-bd_sf"/>
</dbReference>
<reference evidence="5 6" key="1">
    <citation type="submission" date="2019-09" db="EMBL/GenBank/DDBJ databases">
        <title>Salinarimonas rosea gen. nov., sp. nov., a new member of the a-2 subgroup of the Proteobacteria.</title>
        <authorList>
            <person name="Liu J."/>
        </authorList>
    </citation>
    <scope>NUCLEOTIDE SEQUENCE [LARGE SCALE GENOMIC DNA]</scope>
    <source>
        <strain evidence="5 6">BN140002</strain>
    </source>
</reference>
<dbReference type="Pfam" id="PF00392">
    <property type="entry name" value="GntR"/>
    <property type="match status" value="1"/>
</dbReference>
<evidence type="ECO:0000313" key="5">
    <source>
        <dbReference type="EMBL" id="KAA2244291.1"/>
    </source>
</evidence>
<dbReference type="GO" id="GO:0045892">
    <property type="term" value="P:negative regulation of DNA-templated transcription"/>
    <property type="evidence" value="ECO:0007669"/>
    <property type="project" value="TreeGrafter"/>
</dbReference>
<dbReference type="PROSITE" id="PS50949">
    <property type="entry name" value="HTH_GNTR"/>
    <property type="match status" value="1"/>
</dbReference>
<evidence type="ECO:0000256" key="2">
    <source>
        <dbReference type="ARBA" id="ARBA00023125"/>
    </source>
</evidence>
<dbReference type="SUPFAM" id="SSF64288">
    <property type="entry name" value="Chorismate lyase-like"/>
    <property type="match status" value="1"/>
</dbReference>
<organism evidence="5 6">
    <name type="scientific">Salinarimonas soli</name>
    <dbReference type="NCBI Taxonomy" id="1638099"/>
    <lineage>
        <taxon>Bacteria</taxon>
        <taxon>Pseudomonadati</taxon>
        <taxon>Pseudomonadota</taxon>
        <taxon>Alphaproteobacteria</taxon>
        <taxon>Hyphomicrobiales</taxon>
        <taxon>Salinarimonadaceae</taxon>
        <taxon>Salinarimonas</taxon>
    </lineage>
</organism>
<dbReference type="SMART" id="SM00345">
    <property type="entry name" value="HTH_GNTR"/>
    <property type="match status" value="1"/>
</dbReference>
<keyword evidence="3" id="KW-0804">Transcription</keyword>
<dbReference type="Pfam" id="PF07702">
    <property type="entry name" value="UTRA"/>
    <property type="match status" value="1"/>
</dbReference>
<evidence type="ECO:0000256" key="3">
    <source>
        <dbReference type="ARBA" id="ARBA00023163"/>
    </source>
</evidence>